<sequence>MRKRILFVLIIFIIGCSEEKTYSDTPDFIGSVLSFEDSNLRVDIKSGNITNYGYVDEIIIMIENPESMEGLEKGDEIKVWIDGQLLDGQPPQAKLAKYETTE</sequence>
<organism evidence="1 2">
    <name type="scientific">Gracilibacillus orientalis</name>
    <dbReference type="NCBI Taxonomy" id="334253"/>
    <lineage>
        <taxon>Bacteria</taxon>
        <taxon>Bacillati</taxon>
        <taxon>Bacillota</taxon>
        <taxon>Bacilli</taxon>
        <taxon>Bacillales</taxon>
        <taxon>Bacillaceae</taxon>
        <taxon>Gracilibacillus</taxon>
    </lineage>
</organism>
<dbReference type="InterPro" id="IPR012340">
    <property type="entry name" value="NA-bd_OB-fold"/>
</dbReference>
<dbReference type="PROSITE" id="PS51257">
    <property type="entry name" value="PROKAR_LIPOPROTEIN"/>
    <property type="match status" value="1"/>
</dbReference>
<dbReference type="RefSeq" id="WP_091484138.1">
    <property type="nucleotide sequence ID" value="NZ_FOTR01000007.1"/>
</dbReference>
<evidence type="ECO:0000313" key="2">
    <source>
        <dbReference type="Proteomes" id="UP000198565"/>
    </source>
</evidence>
<evidence type="ECO:0000313" key="1">
    <source>
        <dbReference type="EMBL" id="SFM05903.1"/>
    </source>
</evidence>
<protein>
    <recommendedName>
        <fullName evidence="3">DUF3221 domain-containing protein</fullName>
    </recommendedName>
</protein>
<keyword evidence="2" id="KW-1185">Reference proteome</keyword>
<reference evidence="2" key="1">
    <citation type="submission" date="2016-10" db="EMBL/GenBank/DDBJ databases">
        <authorList>
            <person name="Varghese N."/>
            <person name="Submissions S."/>
        </authorList>
    </citation>
    <scope>NUCLEOTIDE SEQUENCE [LARGE SCALE GENOMIC DNA]</scope>
    <source>
        <strain evidence="2">CGMCC 1.4250</strain>
    </source>
</reference>
<accession>A0A1I4MSD3</accession>
<gene>
    <name evidence="1" type="ORF">SAMN04487943_10752</name>
</gene>
<dbReference type="Pfam" id="PF11518">
    <property type="entry name" value="DUF3221"/>
    <property type="match status" value="1"/>
</dbReference>
<dbReference type="Gene3D" id="2.40.50.140">
    <property type="entry name" value="Nucleic acid-binding proteins"/>
    <property type="match status" value="1"/>
</dbReference>
<evidence type="ECO:0008006" key="3">
    <source>
        <dbReference type="Google" id="ProtNLM"/>
    </source>
</evidence>
<dbReference type="STRING" id="334253.SAMN04487943_10752"/>
<dbReference type="EMBL" id="FOTR01000007">
    <property type="protein sequence ID" value="SFM05903.1"/>
    <property type="molecule type" value="Genomic_DNA"/>
</dbReference>
<dbReference type="InterPro" id="IPR021598">
    <property type="entry name" value="DUF3221"/>
</dbReference>
<name>A0A1I4MSD3_9BACI</name>
<dbReference type="Proteomes" id="UP000198565">
    <property type="component" value="Unassembled WGS sequence"/>
</dbReference>
<dbReference type="OrthoDB" id="2970878at2"/>
<dbReference type="AlphaFoldDB" id="A0A1I4MSD3"/>
<proteinExistence type="predicted"/>